<feature type="domain" description="MADS-box" evidence="6">
    <location>
        <begin position="10"/>
        <end position="70"/>
    </location>
</feature>
<accession>A0A1L5YEJ2</accession>
<keyword evidence="2" id="KW-0805">Transcription regulation</keyword>
<evidence type="ECO:0000259" key="6">
    <source>
        <dbReference type="PROSITE" id="PS50066"/>
    </source>
</evidence>
<name>A0A1L5YEJ2_PRUPE</name>
<evidence type="ECO:0000256" key="3">
    <source>
        <dbReference type="ARBA" id="ARBA00023125"/>
    </source>
</evidence>
<dbReference type="InterPro" id="IPR036879">
    <property type="entry name" value="TF_MADSbox_sf"/>
</dbReference>
<dbReference type="GO" id="GO:0046983">
    <property type="term" value="F:protein dimerization activity"/>
    <property type="evidence" value="ECO:0007669"/>
    <property type="project" value="InterPro"/>
</dbReference>
<comment type="subcellular location">
    <subcellularLocation>
        <location evidence="1">Nucleus</location>
    </subcellularLocation>
</comment>
<dbReference type="SMART" id="SM00432">
    <property type="entry name" value="MADS"/>
    <property type="match status" value="1"/>
</dbReference>
<dbReference type="CDD" id="cd00265">
    <property type="entry name" value="MADS_MEF2_like"/>
    <property type="match status" value="1"/>
</dbReference>
<dbReference type="PANTHER" id="PTHR11945">
    <property type="entry name" value="MADS BOX PROTEIN"/>
    <property type="match status" value="1"/>
</dbReference>
<evidence type="ECO:0000256" key="4">
    <source>
        <dbReference type="ARBA" id="ARBA00023163"/>
    </source>
</evidence>
<evidence type="ECO:0000256" key="1">
    <source>
        <dbReference type="ARBA" id="ARBA00004123"/>
    </source>
</evidence>
<sequence length="240" mass="26892">MVMKIKKPSQGRQKIAIAKIEKRSNLQVTFSKRRSGLFKKASELCTLCGVEIAIIVFSPANKPFSFGHPEVDSIVDRFIARNPNPNPLGLAGSTDTTQQLAEAHRNSSVHELNMQLTQIVNQLEAEKKHGEALDKMSKASQNQCWWEMPVDELGLHELQILKASVEEIKRNVNKQANRILMESSYPSAAANYSSSPLSMMNNIGGLVQRDIHDHYRFKSKNPTDQIEPAYNFGYAGHGLF</sequence>
<dbReference type="SMR" id="A0A1L5YEJ2"/>
<dbReference type="SUPFAM" id="SSF55455">
    <property type="entry name" value="SRF-like"/>
    <property type="match status" value="1"/>
</dbReference>
<keyword evidence="4" id="KW-0804">Transcription</keyword>
<keyword evidence="5" id="KW-0539">Nucleus</keyword>
<dbReference type="PRINTS" id="PR00404">
    <property type="entry name" value="MADSDOMAIN"/>
</dbReference>
<gene>
    <name evidence="7" type="primary">MADS21</name>
</gene>
<reference evidence="7" key="2">
    <citation type="submission" date="2016-01" db="EMBL/GenBank/DDBJ databases">
        <authorList>
            <person name="Oliw E.H."/>
        </authorList>
    </citation>
    <scope>NUCLEOTIDE SEQUENCE</scope>
</reference>
<dbReference type="GO" id="GO:0005634">
    <property type="term" value="C:nucleus"/>
    <property type="evidence" value="ECO:0007669"/>
    <property type="project" value="UniProtKB-SubCell"/>
</dbReference>
<dbReference type="GO" id="GO:0000977">
    <property type="term" value="F:RNA polymerase II transcription regulatory region sequence-specific DNA binding"/>
    <property type="evidence" value="ECO:0007669"/>
    <property type="project" value="InterPro"/>
</dbReference>
<evidence type="ECO:0000313" key="7">
    <source>
        <dbReference type="EMBL" id="APP89283.1"/>
    </source>
</evidence>
<evidence type="ECO:0000256" key="2">
    <source>
        <dbReference type="ARBA" id="ARBA00023015"/>
    </source>
</evidence>
<protein>
    <submittedName>
        <fullName evidence="7">MADS-box protein 21</fullName>
    </submittedName>
</protein>
<dbReference type="Gene3D" id="3.40.1810.10">
    <property type="entry name" value="Transcription factor, MADS-box"/>
    <property type="match status" value="1"/>
</dbReference>
<dbReference type="GO" id="GO:0045944">
    <property type="term" value="P:positive regulation of transcription by RNA polymerase II"/>
    <property type="evidence" value="ECO:0007669"/>
    <property type="project" value="InterPro"/>
</dbReference>
<proteinExistence type="evidence at transcript level"/>
<dbReference type="PROSITE" id="PS50066">
    <property type="entry name" value="MADS_BOX_2"/>
    <property type="match status" value="1"/>
</dbReference>
<keyword evidence="3" id="KW-0238">DNA-binding</keyword>
<dbReference type="OrthoDB" id="1898716at2759"/>
<dbReference type="AlphaFoldDB" id="A0A1L5YEJ2"/>
<dbReference type="InterPro" id="IPR033896">
    <property type="entry name" value="MEF2-like_N"/>
</dbReference>
<dbReference type="Pfam" id="PF00319">
    <property type="entry name" value="SRF-TF"/>
    <property type="match status" value="1"/>
</dbReference>
<evidence type="ECO:0000256" key="5">
    <source>
        <dbReference type="ARBA" id="ARBA00023242"/>
    </source>
</evidence>
<dbReference type="PANTHER" id="PTHR11945:SF629">
    <property type="entry name" value="OS02G0164450 PROTEIN"/>
    <property type="match status" value="1"/>
</dbReference>
<dbReference type="FunFam" id="3.40.1810.10:FF:000006">
    <property type="entry name" value="Agamous-like MADS-box protein AGL62"/>
    <property type="match status" value="1"/>
</dbReference>
<dbReference type="Gene3D" id="6.10.140.920">
    <property type="match status" value="1"/>
</dbReference>
<reference evidence="7" key="1">
    <citation type="journal article" date="2016" name="Zhongguo Nong Ye Ke Xue">
        <title>Cloning and Expression Analysis of Ten MADS-box Genes in Peach (Prunus persica var. nectarina 'Luxing').</title>
        <authorList>
            <person name="Li H.-F."/>
            <person name="Jia H.-Z."/>
            <person name="Dong Q.-L."/>
            <person name="Ran K."/>
            <person name="Wang H.-W."/>
        </authorList>
    </citation>
    <scope>NUCLEOTIDE SEQUENCE</scope>
</reference>
<dbReference type="InterPro" id="IPR002100">
    <property type="entry name" value="TF_MADSbox"/>
</dbReference>
<dbReference type="EMBL" id="KU559587">
    <property type="protein sequence ID" value="APP89283.1"/>
    <property type="molecule type" value="mRNA"/>
</dbReference>
<organism evidence="7">
    <name type="scientific">Prunus persica</name>
    <name type="common">Peach</name>
    <name type="synonym">Amygdalus persica</name>
    <dbReference type="NCBI Taxonomy" id="3760"/>
    <lineage>
        <taxon>Eukaryota</taxon>
        <taxon>Viridiplantae</taxon>
        <taxon>Streptophyta</taxon>
        <taxon>Embryophyta</taxon>
        <taxon>Tracheophyta</taxon>
        <taxon>Spermatophyta</taxon>
        <taxon>Magnoliopsida</taxon>
        <taxon>eudicotyledons</taxon>
        <taxon>Gunneridae</taxon>
        <taxon>Pentapetalae</taxon>
        <taxon>rosids</taxon>
        <taxon>fabids</taxon>
        <taxon>Rosales</taxon>
        <taxon>Rosaceae</taxon>
        <taxon>Amygdaloideae</taxon>
        <taxon>Amygdaleae</taxon>
        <taxon>Prunus</taxon>
    </lineage>
</organism>